<comment type="caution">
    <text evidence="1">The sequence shown here is derived from an EMBL/GenBank/DDBJ whole genome shotgun (WGS) entry which is preliminary data.</text>
</comment>
<protein>
    <submittedName>
        <fullName evidence="1">Uncharacterized protein</fullName>
    </submittedName>
</protein>
<reference evidence="1 2" key="1">
    <citation type="journal article" date="2018" name="Evol. Lett.">
        <title>Horizontal gene cluster transfer increased hallucinogenic mushroom diversity.</title>
        <authorList>
            <person name="Reynolds H.T."/>
            <person name="Vijayakumar V."/>
            <person name="Gluck-Thaler E."/>
            <person name="Korotkin H.B."/>
            <person name="Matheny P.B."/>
            <person name="Slot J.C."/>
        </authorList>
    </citation>
    <scope>NUCLEOTIDE SEQUENCE [LARGE SCALE GENOMIC DNA]</scope>
    <source>
        <strain evidence="1 2">SRW20</strain>
    </source>
</reference>
<evidence type="ECO:0000313" key="1">
    <source>
        <dbReference type="EMBL" id="PPQ80852.1"/>
    </source>
</evidence>
<organism evidence="1 2">
    <name type="scientific">Gymnopilus dilepis</name>
    <dbReference type="NCBI Taxonomy" id="231916"/>
    <lineage>
        <taxon>Eukaryota</taxon>
        <taxon>Fungi</taxon>
        <taxon>Dikarya</taxon>
        <taxon>Basidiomycota</taxon>
        <taxon>Agaricomycotina</taxon>
        <taxon>Agaricomycetes</taxon>
        <taxon>Agaricomycetidae</taxon>
        <taxon>Agaricales</taxon>
        <taxon>Agaricineae</taxon>
        <taxon>Hymenogastraceae</taxon>
        <taxon>Gymnopilus</taxon>
    </lineage>
</organism>
<accession>A0A409WQS8</accession>
<keyword evidence="2" id="KW-1185">Reference proteome</keyword>
<dbReference type="InParanoid" id="A0A409WQS8"/>
<dbReference type="AlphaFoldDB" id="A0A409WQS8"/>
<evidence type="ECO:0000313" key="2">
    <source>
        <dbReference type="Proteomes" id="UP000284706"/>
    </source>
</evidence>
<name>A0A409WQS8_9AGAR</name>
<gene>
    <name evidence="1" type="ORF">CVT26_015180</name>
</gene>
<dbReference type="Proteomes" id="UP000284706">
    <property type="component" value="Unassembled WGS sequence"/>
</dbReference>
<proteinExistence type="predicted"/>
<sequence length="296" mass="33363">MPPNPVVAFGSSEHSFYIGCGLQYFAIGMPQSLLGTISKLPAIKLSWLATDAQAQGWVAYDSHEKTFHFDPTIPKELLEKLKGQAEYVTLGPSKDRYFVKLPATAWTANLPDEAVKDHQELRARLGPNFDTTLIYGLSVGFLPLLDDDAKGGKLEQVLKEKEDDWLIERGSSLCQWNANYFYLMFKHIPTGRVQIVWELPEQMNTKLWELRKYADTPKGRQEIDAYQAMELMAVHQRFVSRKFAVPESERAQLIVRFSTGNANGGESVHGPSYDDGMAKFENLVVERIGNSQGECI</sequence>
<dbReference type="OrthoDB" id="3006414at2759"/>
<dbReference type="EMBL" id="NHYE01004925">
    <property type="protein sequence ID" value="PPQ80852.1"/>
    <property type="molecule type" value="Genomic_DNA"/>
</dbReference>